<dbReference type="GO" id="GO:0016787">
    <property type="term" value="F:hydrolase activity"/>
    <property type="evidence" value="ECO:0007669"/>
    <property type="project" value="UniProtKB-KW"/>
</dbReference>
<gene>
    <name evidence="1" type="ORF">R5A26_43355</name>
</gene>
<feature type="non-terminal residue" evidence="1">
    <location>
        <position position="65"/>
    </location>
</feature>
<dbReference type="InterPro" id="IPR029062">
    <property type="entry name" value="Class_I_gatase-like"/>
</dbReference>
<keyword evidence="1" id="KW-0378">Hydrolase</keyword>
<reference evidence="1 2" key="1">
    <citation type="submission" date="2023-10" db="EMBL/GenBank/DDBJ databases">
        <title>Characterization of rhizosphere-enriched actinobacteria from wheat plants lab-grown on chernevaya soil.</title>
        <authorList>
            <person name="Tikhonova E.N."/>
            <person name="Konopkin A."/>
            <person name="Kravchenko I.K."/>
        </authorList>
    </citation>
    <scope>NUCLEOTIDE SEQUENCE [LARGE SCALE GENOMIC DNA]</scope>
    <source>
        <strain evidence="1 2">RR29</strain>
    </source>
</reference>
<accession>A0ABU4FQA8</accession>
<dbReference type="RefSeq" id="WP_317775496.1">
    <property type="nucleotide sequence ID" value="NZ_JAWMAJ010000253.1"/>
</dbReference>
<name>A0ABU4FQA8_9ACTN</name>
<dbReference type="Gene3D" id="3.40.50.880">
    <property type="match status" value="1"/>
</dbReference>
<dbReference type="Pfam" id="PF07722">
    <property type="entry name" value="Peptidase_C26"/>
    <property type="match status" value="1"/>
</dbReference>
<dbReference type="Proteomes" id="UP001187346">
    <property type="component" value="Unassembled WGS sequence"/>
</dbReference>
<evidence type="ECO:0000313" key="2">
    <source>
        <dbReference type="Proteomes" id="UP001187346"/>
    </source>
</evidence>
<organism evidence="1 2">
    <name type="scientific">Streptomyces prunicolor</name>
    <dbReference type="NCBI Taxonomy" id="67348"/>
    <lineage>
        <taxon>Bacteria</taxon>
        <taxon>Bacillati</taxon>
        <taxon>Actinomycetota</taxon>
        <taxon>Actinomycetes</taxon>
        <taxon>Kitasatosporales</taxon>
        <taxon>Streptomycetaceae</taxon>
        <taxon>Streptomyces</taxon>
    </lineage>
</organism>
<keyword evidence="2" id="KW-1185">Reference proteome</keyword>
<evidence type="ECO:0000313" key="1">
    <source>
        <dbReference type="EMBL" id="MDV7222791.1"/>
    </source>
</evidence>
<dbReference type="EMBL" id="JAWMAJ010000253">
    <property type="protein sequence ID" value="MDV7222791.1"/>
    <property type="molecule type" value="Genomic_DNA"/>
</dbReference>
<dbReference type="InterPro" id="IPR011697">
    <property type="entry name" value="Peptidase_C26"/>
</dbReference>
<sequence>MAGRPLIGISTYLEAAARWGTWELEAALLPAGYPRLVQRAGGLAAMLPPDAPEHATATVARLDAL</sequence>
<proteinExistence type="predicted"/>
<comment type="caution">
    <text evidence="1">The sequence shown here is derived from an EMBL/GenBank/DDBJ whole genome shotgun (WGS) entry which is preliminary data.</text>
</comment>
<protein>
    <submittedName>
        <fullName evidence="1">Gamma-glutamyl-gamma-aminobutyrate hydrolase family protein</fullName>
    </submittedName>
</protein>